<proteinExistence type="predicted"/>
<dbReference type="SUPFAM" id="SSF50249">
    <property type="entry name" value="Nucleic acid-binding proteins"/>
    <property type="match status" value="1"/>
</dbReference>
<dbReference type="AlphaFoldDB" id="A0A4R0J6E7"/>
<dbReference type="RefSeq" id="WP_131286282.1">
    <property type="nucleotide sequence ID" value="NZ_SJKA01000003.1"/>
</dbReference>
<keyword evidence="3" id="KW-1185">Reference proteome</keyword>
<name>A0A4R0J6E7_9ACTN</name>
<comment type="caution">
    <text evidence="2">The sequence shown here is derived from an EMBL/GenBank/DDBJ whole genome shotgun (WGS) entry which is preliminary data.</text>
</comment>
<protein>
    <recommendedName>
        <fullName evidence="1">S1 motif domain-containing protein</fullName>
    </recommendedName>
</protein>
<dbReference type="EMBL" id="SJKA01000003">
    <property type="protein sequence ID" value="TCC36935.1"/>
    <property type="molecule type" value="Genomic_DNA"/>
</dbReference>
<dbReference type="Proteomes" id="UP000292695">
    <property type="component" value="Unassembled WGS sequence"/>
</dbReference>
<dbReference type="OrthoDB" id="4236625at2"/>
<sequence>MPEHERSLMGSIVEGRVLAVFRWGVIVDLGLSHVGLIDALYIDDGDMYVVGGVARGYLTEFNPGMEKFWIRPLGKTPIKERYGRGGQCD</sequence>
<reference evidence="2 3" key="1">
    <citation type="submission" date="2019-02" db="EMBL/GenBank/DDBJ databases">
        <title>Kribbella capetownensis sp. nov. and Kribbella speibonae sp. nov., isolated from soil.</title>
        <authorList>
            <person name="Curtis S.M."/>
            <person name="Norton I."/>
            <person name="Everest G.J."/>
            <person name="Meyers P.R."/>
        </authorList>
    </citation>
    <scope>NUCLEOTIDE SEQUENCE [LARGE SCALE GENOMIC DNA]</scope>
    <source>
        <strain evidence="2 3">DSM 27082</strain>
    </source>
</reference>
<evidence type="ECO:0000313" key="3">
    <source>
        <dbReference type="Proteomes" id="UP000292695"/>
    </source>
</evidence>
<evidence type="ECO:0000259" key="1">
    <source>
        <dbReference type="PROSITE" id="PS50126"/>
    </source>
</evidence>
<dbReference type="InterPro" id="IPR003029">
    <property type="entry name" value="S1_domain"/>
</dbReference>
<gene>
    <name evidence="2" type="ORF">E0H50_09620</name>
</gene>
<feature type="domain" description="S1 motif" evidence="1">
    <location>
        <begin position="10"/>
        <end position="44"/>
    </location>
</feature>
<organism evidence="2 3">
    <name type="scientific">Kribbella sindirgiensis</name>
    <dbReference type="NCBI Taxonomy" id="1124744"/>
    <lineage>
        <taxon>Bacteria</taxon>
        <taxon>Bacillati</taxon>
        <taxon>Actinomycetota</taxon>
        <taxon>Actinomycetes</taxon>
        <taxon>Propionibacteriales</taxon>
        <taxon>Kribbellaceae</taxon>
        <taxon>Kribbella</taxon>
    </lineage>
</organism>
<evidence type="ECO:0000313" key="2">
    <source>
        <dbReference type="EMBL" id="TCC36935.1"/>
    </source>
</evidence>
<dbReference type="PROSITE" id="PS50126">
    <property type="entry name" value="S1"/>
    <property type="match status" value="1"/>
</dbReference>
<dbReference type="InterPro" id="IPR012340">
    <property type="entry name" value="NA-bd_OB-fold"/>
</dbReference>
<accession>A0A4R0J6E7</accession>
<dbReference type="GO" id="GO:0003676">
    <property type="term" value="F:nucleic acid binding"/>
    <property type="evidence" value="ECO:0007669"/>
    <property type="project" value="InterPro"/>
</dbReference>